<dbReference type="InterPro" id="IPR029787">
    <property type="entry name" value="Nucleotide_cyclase"/>
</dbReference>
<dbReference type="InterPro" id="IPR035919">
    <property type="entry name" value="EAL_sf"/>
</dbReference>
<keyword evidence="1" id="KW-0472">Membrane</keyword>
<dbReference type="InterPro" id="IPR000160">
    <property type="entry name" value="GGDEF_dom"/>
</dbReference>
<evidence type="ECO:0000259" key="2">
    <source>
        <dbReference type="PROSITE" id="PS50883"/>
    </source>
</evidence>
<dbReference type="Proteomes" id="UP000197269">
    <property type="component" value="Unassembled WGS sequence"/>
</dbReference>
<accession>A0A246DMW1</accession>
<proteinExistence type="predicted"/>
<feature type="domain" description="GGDEF" evidence="3">
    <location>
        <begin position="321"/>
        <end position="450"/>
    </location>
</feature>
<dbReference type="PANTHER" id="PTHR44757">
    <property type="entry name" value="DIGUANYLATE CYCLASE DGCP"/>
    <property type="match status" value="1"/>
</dbReference>
<dbReference type="InterPro" id="IPR043128">
    <property type="entry name" value="Rev_trsase/Diguanyl_cyclase"/>
</dbReference>
<gene>
    <name evidence="4" type="ORF">B5E41_25980</name>
</gene>
<evidence type="ECO:0000313" key="5">
    <source>
        <dbReference type="Proteomes" id="UP000197269"/>
    </source>
</evidence>
<dbReference type="SUPFAM" id="SSF55073">
    <property type="entry name" value="Nucleotide cyclase"/>
    <property type="match status" value="1"/>
</dbReference>
<evidence type="ECO:0000313" key="4">
    <source>
        <dbReference type="EMBL" id="OWO91627.1"/>
    </source>
</evidence>
<comment type="caution">
    <text evidence="4">The sequence shown here is derived from an EMBL/GenBank/DDBJ whole genome shotgun (WGS) entry which is preliminary data.</text>
</comment>
<feature type="transmembrane region" description="Helical" evidence="1">
    <location>
        <begin position="257"/>
        <end position="277"/>
    </location>
</feature>
<organism evidence="4 5">
    <name type="scientific">Rhizobium esperanzae</name>
    <dbReference type="NCBI Taxonomy" id="1967781"/>
    <lineage>
        <taxon>Bacteria</taxon>
        <taxon>Pseudomonadati</taxon>
        <taxon>Pseudomonadota</taxon>
        <taxon>Alphaproteobacteria</taxon>
        <taxon>Hyphomicrobiales</taxon>
        <taxon>Rhizobiaceae</taxon>
        <taxon>Rhizobium/Agrobacterium group</taxon>
        <taxon>Rhizobium</taxon>
    </lineage>
</organism>
<dbReference type="Pfam" id="PF05228">
    <property type="entry name" value="CHASE4"/>
    <property type="match status" value="1"/>
</dbReference>
<dbReference type="AlphaFoldDB" id="A0A246DMW1"/>
<dbReference type="Pfam" id="PF00563">
    <property type="entry name" value="EAL"/>
    <property type="match status" value="1"/>
</dbReference>
<dbReference type="InterPro" id="IPR007892">
    <property type="entry name" value="CHASE4"/>
</dbReference>
<dbReference type="NCBIfam" id="TIGR00254">
    <property type="entry name" value="GGDEF"/>
    <property type="match status" value="1"/>
</dbReference>
<keyword evidence="1" id="KW-0812">Transmembrane</keyword>
<dbReference type="CDD" id="cd01949">
    <property type="entry name" value="GGDEF"/>
    <property type="match status" value="1"/>
</dbReference>
<dbReference type="SMART" id="SM00267">
    <property type="entry name" value="GGDEF"/>
    <property type="match status" value="1"/>
</dbReference>
<dbReference type="PROSITE" id="PS50887">
    <property type="entry name" value="GGDEF"/>
    <property type="match status" value="1"/>
</dbReference>
<dbReference type="Pfam" id="PF00990">
    <property type="entry name" value="GGDEF"/>
    <property type="match status" value="1"/>
</dbReference>
<dbReference type="Gene3D" id="3.30.70.270">
    <property type="match status" value="1"/>
</dbReference>
<protein>
    <submittedName>
        <fullName evidence="4">Bifunctional diguanylate cyclase/phosphodiesterase</fullName>
    </submittedName>
</protein>
<dbReference type="SMART" id="SM00052">
    <property type="entry name" value="EAL"/>
    <property type="match status" value="1"/>
</dbReference>
<sequence length="708" mass="75986">MSSNLAGRHVRTQTSSIIATTVFFLIVALVLTGLMAHVVATMTRSANDIDDARARRGAQAAIAAFMSRLGATTTDNAVWDDAYRAASSPTAADWAYENWGKTSEDYALYDGAIVIAPDRTSIVSAYAKGKPFEPGVFFGDGFYRQVKAAADPARAPLVNFIKTENGIALLASQAIQPFDDVAEIPQFSTLSFYKEFTQEVLDTLSNEHELEGLRLEARPKPDFLNAPITDMKGAVIGYLVWPSKAPGSLVFRQVTPYVAAAIVILALFLIGVLMVGASEARRLRQLAQAALYEAGHDSLSGLFNRQGLLSLLEQLDDAAASPPRLYLVDLDGFKAVNDAWGHAVGDDLIRLVSNALTACHPEFVAAARLGGDEFALVQVGSATCDDMERAILALFAEPFKIGGRTIEVGASIGAAARDGDIEPLELLRRADMALYRAKANGRGQAIEYDPELDRERQRVAELEALLKSAIGAGAIEAVFQPLVSASTGTVTGLEALARWRTAAGNVSPEVFIPLAERCGLIDALGAHMLRTSIAHAKTWPDLALSVNVSPVQLCNPEFAAEVISVLQELDFDPKRLTLEITEGVLMTNPDQARRSIDQLKRVGIKFALDDFGCGYASIGALRQFGFDRMKIDRSLVSALDEGAKGADVLRATISLATALQIPVTAEGIENSRQAAILRDAGCDQLQGYLMGKPMSARDITGKLQEEAA</sequence>
<dbReference type="EMBL" id="MXPU01000022">
    <property type="protein sequence ID" value="OWO91627.1"/>
    <property type="molecule type" value="Genomic_DNA"/>
</dbReference>
<evidence type="ECO:0000256" key="1">
    <source>
        <dbReference type="SAM" id="Phobius"/>
    </source>
</evidence>
<keyword evidence="1" id="KW-1133">Transmembrane helix</keyword>
<reference evidence="4 5" key="1">
    <citation type="submission" date="2017-03" db="EMBL/GenBank/DDBJ databases">
        <title>Genome of strain Rhizobium sp. CNPSo 668.</title>
        <authorList>
            <person name="Ribeiro R."/>
        </authorList>
    </citation>
    <scope>NUCLEOTIDE SEQUENCE [LARGE SCALE GENOMIC DNA]</scope>
    <source>
        <strain evidence="4 5">CNPSo 668</strain>
    </source>
</reference>
<dbReference type="SUPFAM" id="SSF141868">
    <property type="entry name" value="EAL domain-like"/>
    <property type="match status" value="1"/>
</dbReference>
<name>A0A246DMW1_9HYPH</name>
<evidence type="ECO:0000259" key="3">
    <source>
        <dbReference type="PROSITE" id="PS50887"/>
    </source>
</evidence>
<dbReference type="RefSeq" id="WP_088396651.1">
    <property type="nucleotide sequence ID" value="NZ_MXPU01000022.1"/>
</dbReference>
<dbReference type="InterPro" id="IPR052155">
    <property type="entry name" value="Biofilm_reg_signaling"/>
</dbReference>
<feature type="transmembrane region" description="Helical" evidence="1">
    <location>
        <begin position="21"/>
        <end position="40"/>
    </location>
</feature>
<dbReference type="CDD" id="cd01948">
    <property type="entry name" value="EAL"/>
    <property type="match status" value="1"/>
</dbReference>
<dbReference type="InterPro" id="IPR001633">
    <property type="entry name" value="EAL_dom"/>
</dbReference>
<dbReference type="PROSITE" id="PS50883">
    <property type="entry name" value="EAL"/>
    <property type="match status" value="1"/>
</dbReference>
<dbReference type="PANTHER" id="PTHR44757:SF2">
    <property type="entry name" value="BIOFILM ARCHITECTURE MAINTENANCE PROTEIN MBAA"/>
    <property type="match status" value="1"/>
</dbReference>
<dbReference type="Gene3D" id="3.20.20.450">
    <property type="entry name" value="EAL domain"/>
    <property type="match status" value="1"/>
</dbReference>
<feature type="domain" description="EAL" evidence="2">
    <location>
        <begin position="459"/>
        <end position="707"/>
    </location>
</feature>